<reference evidence="3 4" key="1">
    <citation type="submission" date="2016-10" db="EMBL/GenBank/DDBJ databases">
        <authorList>
            <person name="de Groot N.N."/>
        </authorList>
    </citation>
    <scope>NUCLEOTIDE SEQUENCE [LARGE SCALE GENOMIC DNA]</scope>
    <source>
        <strain evidence="3 4">DSM 45514</strain>
    </source>
</reference>
<dbReference type="Pfam" id="PF01368">
    <property type="entry name" value="DHH"/>
    <property type="match status" value="1"/>
</dbReference>
<dbReference type="Pfam" id="PF02272">
    <property type="entry name" value="DHHA1"/>
    <property type="match status" value="1"/>
</dbReference>
<dbReference type="EMBL" id="FMZA01000003">
    <property type="protein sequence ID" value="SDC12435.1"/>
    <property type="molecule type" value="Genomic_DNA"/>
</dbReference>
<dbReference type="Gene3D" id="3.10.310.30">
    <property type="match status" value="1"/>
</dbReference>
<dbReference type="GO" id="GO:0003676">
    <property type="term" value="F:nucleic acid binding"/>
    <property type="evidence" value="ECO:0007669"/>
    <property type="project" value="InterPro"/>
</dbReference>
<evidence type="ECO:0000259" key="1">
    <source>
        <dbReference type="Pfam" id="PF01368"/>
    </source>
</evidence>
<evidence type="ECO:0000259" key="2">
    <source>
        <dbReference type="Pfam" id="PF02272"/>
    </source>
</evidence>
<dbReference type="InterPro" id="IPR051319">
    <property type="entry name" value="Oligoribo/pAp-PDE_c-di-AMP_PDE"/>
</dbReference>
<dbReference type="InterPro" id="IPR001667">
    <property type="entry name" value="DDH_dom"/>
</dbReference>
<organism evidence="3 4">
    <name type="scientific">Melghirimyces thermohalophilus</name>
    <dbReference type="NCBI Taxonomy" id="1236220"/>
    <lineage>
        <taxon>Bacteria</taxon>
        <taxon>Bacillati</taxon>
        <taxon>Bacillota</taxon>
        <taxon>Bacilli</taxon>
        <taxon>Bacillales</taxon>
        <taxon>Thermoactinomycetaceae</taxon>
        <taxon>Melghirimyces</taxon>
    </lineage>
</organism>
<gene>
    <name evidence="3" type="ORF">SAMN04488112_103134</name>
</gene>
<protein>
    <submittedName>
        <fullName evidence="3">Phosphoesterase RecJ domain-containing protein</fullName>
    </submittedName>
</protein>
<dbReference type="InterPro" id="IPR038763">
    <property type="entry name" value="DHH_sf"/>
</dbReference>
<name>A0A1G6J266_9BACL</name>
<dbReference type="PANTHER" id="PTHR47618:SF1">
    <property type="entry name" value="BIFUNCTIONAL OLIGORIBONUCLEASE AND PAP PHOSPHATASE NRNA"/>
    <property type="match status" value="1"/>
</dbReference>
<dbReference type="SUPFAM" id="SSF64182">
    <property type="entry name" value="DHH phosphoesterases"/>
    <property type="match status" value="1"/>
</dbReference>
<accession>A0A1G6J266</accession>
<dbReference type="PANTHER" id="PTHR47618">
    <property type="entry name" value="BIFUNCTIONAL OLIGORIBONUCLEASE AND PAP PHOSPHATASE NRNA"/>
    <property type="match status" value="1"/>
</dbReference>
<dbReference type="AlphaFoldDB" id="A0A1G6J266"/>
<dbReference type="Gene3D" id="3.90.1640.10">
    <property type="entry name" value="inorganic pyrophosphatase (n-terminal core)"/>
    <property type="match status" value="1"/>
</dbReference>
<dbReference type="STRING" id="1236220.SAMN04488112_103134"/>
<feature type="domain" description="DDH" evidence="1">
    <location>
        <begin position="2"/>
        <end position="141"/>
    </location>
</feature>
<proteinExistence type="predicted"/>
<dbReference type="Proteomes" id="UP000199387">
    <property type="component" value="Unassembled WGS sequence"/>
</dbReference>
<evidence type="ECO:0000313" key="4">
    <source>
        <dbReference type="Proteomes" id="UP000199387"/>
    </source>
</evidence>
<sequence length="309" mass="33451">MVVSHLHPDGDAIGSTLAVKWILEKLGKSAVLVNESPVPHKFQFLPGAGEIRSPEEWRGDAPFRQVIAVDVADAERMGKASRLVADDAQILNIDHHPTNDRFGTVNWVEPKAAATAEILCHWAAHLGVKGDRALATCLYTGLLTDTGGFRYSNTTPEVMELASGLLRHGVEPAEVADRVMETMTREQLALLQRALDTLSFSRDGQVSWMWLSREAFRETGARQEDLDGIVNYARNVVGVDVGILFRETEEGAVKASFRSREIVDVGALAQALGGGGHARAAGCTLKGPRERVEALVLERVGEALQQGGA</sequence>
<keyword evidence="4" id="KW-1185">Reference proteome</keyword>
<evidence type="ECO:0000313" key="3">
    <source>
        <dbReference type="EMBL" id="SDC12435.1"/>
    </source>
</evidence>
<dbReference type="InterPro" id="IPR003156">
    <property type="entry name" value="DHHA1_dom"/>
</dbReference>
<feature type="domain" description="DHHA1" evidence="2">
    <location>
        <begin position="218"/>
        <end position="296"/>
    </location>
</feature>